<dbReference type="InterPro" id="IPR017896">
    <property type="entry name" value="4Fe4S_Fe-S-bd"/>
</dbReference>
<dbReference type="Pfam" id="PF12838">
    <property type="entry name" value="Fer4_7"/>
    <property type="match status" value="1"/>
</dbReference>
<evidence type="ECO:0000256" key="5">
    <source>
        <dbReference type="SAM" id="MobiDB-lite"/>
    </source>
</evidence>
<name>A0A1L3I231_9RHOB</name>
<evidence type="ECO:0000256" key="1">
    <source>
        <dbReference type="ARBA" id="ARBA00022485"/>
    </source>
</evidence>
<dbReference type="KEGG" id="php:PhaeoP97_00741"/>
<dbReference type="PANTHER" id="PTHR43687">
    <property type="entry name" value="ADENYLYLSULFATE REDUCTASE, BETA SUBUNIT"/>
    <property type="match status" value="1"/>
</dbReference>
<feature type="domain" description="4Fe-4S ferredoxin-type" evidence="6">
    <location>
        <begin position="295"/>
        <end position="324"/>
    </location>
</feature>
<dbReference type="Pfam" id="PF13187">
    <property type="entry name" value="Fer4_9"/>
    <property type="match status" value="1"/>
</dbReference>
<dbReference type="GO" id="GO:0051539">
    <property type="term" value="F:4 iron, 4 sulfur cluster binding"/>
    <property type="evidence" value="ECO:0007669"/>
    <property type="project" value="UniProtKB-KW"/>
</dbReference>
<dbReference type="PANTHER" id="PTHR43687:SF4">
    <property type="entry name" value="BLR5484 PROTEIN"/>
    <property type="match status" value="1"/>
</dbReference>
<feature type="compositionally biased region" description="Basic and acidic residues" evidence="5">
    <location>
        <begin position="632"/>
        <end position="649"/>
    </location>
</feature>
<sequence>MPKHLILCDCSGTQAIDSEALHRSTGLPCSKVHSALCTDEIEQAAAALSQEDAIICCAQEYRIFDALTEEIDVSAPTYVDLRDRAGWTADTASTLPKMTALIAEATLAPASAKTIDIHSEGLCLILGAPDVAFAAAERLQETLAVTVLLDRTEEPPISRAYDVITGQLRRAKGALGQFSVTIDALQQLDVTGRNWTWGPARDGGQSVCDIILDLRGENPLFPAPEKREGYLRADPKSPTAVAEATMAASQLVGIFEKPLYVRTEPLLCAHSRAGQTGCTRCLDICPTGAISTAGDHVSIDPMICAGCGSCASLCPSGAITYDAPPTDALMRRIQTLTKTYLDAGGRTPRLLVVDNHGGEMIQLAARFGRGLPADVIPLTVEALNSFGHAETLAALAAGCGEVAILLSPRAERDVQEHEIALAAAIAGPHVHLLDVADPDALSDHLFDVAAPQAQVETQQRPMGTRRQITRQAAKALVPTAETLTLPEGAPYGAVLVSSDKCTLCLSCVSLCPSGALGDNPDLPQLRFQEDACLQCGLCATICPEDAITYEPRLNLTPDALSQVVLHEEEPFACVECGSLFGVKSTIDKITEKLAGKHSMFANPDAARMIQMCDDCRVNAQFHQQNSPFAGADRPKVRTTEDYLSKRKDH</sequence>
<dbReference type="GO" id="GO:0046872">
    <property type="term" value="F:metal ion binding"/>
    <property type="evidence" value="ECO:0007669"/>
    <property type="project" value="UniProtKB-KW"/>
</dbReference>
<dbReference type="PROSITE" id="PS51379">
    <property type="entry name" value="4FE4S_FER_2"/>
    <property type="match status" value="3"/>
</dbReference>
<dbReference type="Gene3D" id="3.30.70.20">
    <property type="match status" value="2"/>
</dbReference>
<dbReference type="EMBL" id="CP016364">
    <property type="protein sequence ID" value="APG46179.1"/>
    <property type="molecule type" value="Genomic_DNA"/>
</dbReference>
<feature type="region of interest" description="Disordered" evidence="5">
    <location>
        <begin position="626"/>
        <end position="649"/>
    </location>
</feature>
<reference evidence="8" key="1">
    <citation type="submission" date="2016-07" db="EMBL/GenBank/DDBJ databases">
        <title>Phaeobacter portensis sp. nov., a tropodithietic acid producing bacterium isolated from a German harbor.</title>
        <authorList>
            <person name="Freese H.M."/>
            <person name="Bunk B."/>
            <person name="Breider S."/>
            <person name="Brinkhoff T."/>
        </authorList>
    </citation>
    <scope>NUCLEOTIDE SEQUENCE [LARGE SCALE GENOMIC DNA]</scope>
    <source>
        <strain evidence="8">P97</strain>
    </source>
</reference>
<dbReference type="OrthoDB" id="9800445at2"/>
<keyword evidence="3" id="KW-0408">Iron</keyword>
<feature type="domain" description="4Fe-4S ferredoxin-type" evidence="6">
    <location>
        <begin position="523"/>
        <end position="552"/>
    </location>
</feature>
<keyword evidence="4" id="KW-0411">Iron-sulfur</keyword>
<evidence type="ECO:0000256" key="3">
    <source>
        <dbReference type="ARBA" id="ARBA00023004"/>
    </source>
</evidence>
<dbReference type="InterPro" id="IPR050572">
    <property type="entry name" value="Fe-S_Ferredoxin"/>
</dbReference>
<keyword evidence="8" id="KW-1185">Reference proteome</keyword>
<proteinExistence type="predicted"/>
<evidence type="ECO:0000259" key="6">
    <source>
        <dbReference type="PROSITE" id="PS51379"/>
    </source>
</evidence>
<protein>
    <submittedName>
        <fullName evidence="7">4Fe-4S dicluster domain protein</fullName>
    </submittedName>
</protein>
<dbReference type="AlphaFoldDB" id="A0A1L3I231"/>
<feature type="domain" description="4Fe-4S ferredoxin-type" evidence="6">
    <location>
        <begin position="492"/>
        <end position="521"/>
    </location>
</feature>
<dbReference type="InterPro" id="IPR017900">
    <property type="entry name" value="4Fe4S_Fe_S_CS"/>
</dbReference>
<keyword evidence="1" id="KW-0004">4Fe-4S</keyword>
<organism evidence="7 8">
    <name type="scientific">Phaeobacter porticola</name>
    <dbReference type="NCBI Taxonomy" id="1844006"/>
    <lineage>
        <taxon>Bacteria</taxon>
        <taxon>Pseudomonadati</taxon>
        <taxon>Pseudomonadota</taxon>
        <taxon>Alphaproteobacteria</taxon>
        <taxon>Rhodobacterales</taxon>
        <taxon>Roseobacteraceae</taxon>
        <taxon>Phaeobacter</taxon>
    </lineage>
</organism>
<accession>A0A1L3I231</accession>
<dbReference type="SUPFAM" id="SSF54862">
    <property type="entry name" value="4Fe-4S ferredoxins"/>
    <property type="match status" value="1"/>
</dbReference>
<dbReference type="RefSeq" id="WP_072503926.1">
    <property type="nucleotide sequence ID" value="NZ_CP016364.1"/>
</dbReference>
<evidence type="ECO:0000313" key="8">
    <source>
        <dbReference type="Proteomes" id="UP000183859"/>
    </source>
</evidence>
<dbReference type="PROSITE" id="PS00198">
    <property type="entry name" value="4FE4S_FER_1"/>
    <property type="match status" value="2"/>
</dbReference>
<dbReference type="STRING" id="1844006.PhaeoP97_00741"/>
<evidence type="ECO:0000313" key="7">
    <source>
        <dbReference type="EMBL" id="APG46179.1"/>
    </source>
</evidence>
<keyword evidence="2" id="KW-0479">Metal-binding</keyword>
<evidence type="ECO:0000256" key="4">
    <source>
        <dbReference type="ARBA" id="ARBA00023014"/>
    </source>
</evidence>
<gene>
    <name evidence="7" type="ORF">PhaeoP97_00741</name>
</gene>
<dbReference type="Proteomes" id="UP000183859">
    <property type="component" value="Chromosome"/>
</dbReference>
<evidence type="ECO:0000256" key="2">
    <source>
        <dbReference type="ARBA" id="ARBA00022723"/>
    </source>
</evidence>